<feature type="binding site" evidence="2">
    <location>
        <position position="27"/>
    </location>
    <ligand>
        <name>substrate</name>
    </ligand>
</feature>
<feature type="binding site" evidence="2">
    <location>
        <position position="209"/>
    </location>
    <ligand>
        <name>Mg(2+)</name>
        <dbReference type="ChEBI" id="CHEBI:18420"/>
    </ligand>
</feature>
<dbReference type="InterPro" id="IPR001441">
    <property type="entry name" value="UPP_synth-like"/>
</dbReference>
<evidence type="ECO:0000313" key="4">
    <source>
        <dbReference type="Proteomes" id="UP000190961"/>
    </source>
</evidence>
<accession>A0A1T5LHA5</accession>
<feature type="binding site" evidence="2">
    <location>
        <position position="190"/>
    </location>
    <ligand>
        <name>substrate</name>
    </ligand>
</feature>
<comment type="cofactor">
    <cofactor evidence="2">
        <name>Mg(2+)</name>
        <dbReference type="ChEBI" id="CHEBI:18420"/>
    </cofactor>
    <text evidence="2">Binds 2 magnesium ions per subunit.</text>
</comment>
<dbReference type="OrthoDB" id="4191603at2"/>
<feature type="binding site" evidence="2">
    <location>
        <position position="35"/>
    </location>
    <ligand>
        <name>substrate</name>
    </ligand>
</feature>
<dbReference type="Gene3D" id="3.40.1180.10">
    <property type="entry name" value="Decaprenyl diphosphate synthase-like"/>
    <property type="match status" value="1"/>
</dbReference>
<name>A0A1T5LHA5_9BACT</name>
<feature type="binding site" evidence="2">
    <location>
        <begin position="196"/>
        <end position="198"/>
    </location>
    <ligand>
        <name>substrate</name>
    </ligand>
</feature>
<evidence type="ECO:0000256" key="1">
    <source>
        <dbReference type="ARBA" id="ARBA00022679"/>
    </source>
</evidence>
<keyword evidence="1 2" id="KW-0808">Transferase</keyword>
<dbReference type="HAMAP" id="MF_01139">
    <property type="entry name" value="ISPT"/>
    <property type="match status" value="1"/>
</dbReference>
<gene>
    <name evidence="3" type="ORF">SAMN05660236_3243</name>
</gene>
<dbReference type="NCBIfam" id="NF011405">
    <property type="entry name" value="PRK14830.1"/>
    <property type="match status" value="1"/>
</dbReference>
<feature type="binding site" evidence="2">
    <location>
        <begin position="23"/>
        <end position="26"/>
    </location>
    <ligand>
        <name>substrate</name>
    </ligand>
</feature>
<sequence length="250" mass="28392">MASLKEHIDFSNLPKHIAVIMDGNGRWAKKKGAMRIFGHRNAVQAVKDVTEGCGELGIKYLTLYAFSTENWNRPKAEIDGLMELLVSTLKQEIGTLMENQVKLATIGETSNLPPDCQKNLAWAIDQTKNNSGMILNLALSYSGRWEILKAVNKMAEDVKAGKINPGEINESVFENYLQTSGIPDPELLIRTSGELRISNFLLWQIAYTELYITPTLWPDFRKEHLYEAIWSYQQRERRFGKTSEQLNPVS</sequence>
<dbReference type="InterPro" id="IPR018520">
    <property type="entry name" value="UPP_synth-like_CS"/>
</dbReference>
<dbReference type="Proteomes" id="UP000190961">
    <property type="component" value="Unassembled WGS sequence"/>
</dbReference>
<dbReference type="PROSITE" id="PS01066">
    <property type="entry name" value="UPP_SYNTHASE"/>
    <property type="match status" value="1"/>
</dbReference>
<dbReference type="SUPFAM" id="SSF64005">
    <property type="entry name" value="Undecaprenyl diphosphate synthase"/>
    <property type="match status" value="1"/>
</dbReference>
<dbReference type="EMBL" id="FUZU01000002">
    <property type="protein sequence ID" value="SKC75406.1"/>
    <property type="molecule type" value="Genomic_DNA"/>
</dbReference>
<dbReference type="RefSeq" id="WP_079687784.1">
    <property type="nucleotide sequence ID" value="NZ_FUZU01000002.1"/>
</dbReference>
<feature type="active site" evidence="2">
    <location>
        <position position="22"/>
    </location>
</feature>
<feature type="binding site" evidence="2">
    <location>
        <position position="71"/>
    </location>
    <ligand>
        <name>substrate</name>
    </ligand>
</feature>
<feature type="active site" description="Proton acceptor" evidence="2">
    <location>
        <position position="70"/>
    </location>
</feature>
<dbReference type="CDD" id="cd00475">
    <property type="entry name" value="Cis_IPPS"/>
    <property type="match status" value="1"/>
</dbReference>
<protein>
    <recommendedName>
        <fullName evidence="2">Isoprenyl transferase</fullName>
        <ecNumber evidence="2">2.5.1.-</ecNumber>
    </recommendedName>
</protein>
<dbReference type="GO" id="GO:0000287">
    <property type="term" value="F:magnesium ion binding"/>
    <property type="evidence" value="ECO:0007669"/>
    <property type="project" value="UniProtKB-UniRule"/>
</dbReference>
<dbReference type="PANTHER" id="PTHR10291">
    <property type="entry name" value="DEHYDRODOLICHYL DIPHOSPHATE SYNTHASE FAMILY MEMBER"/>
    <property type="match status" value="1"/>
</dbReference>
<comment type="function">
    <text evidence="2">Catalyzes the condensation of isopentenyl diphosphate (IPP) with allylic pyrophosphates generating different type of terpenoids.</text>
</comment>
<dbReference type="EC" id="2.5.1.-" evidence="2"/>
<comment type="subunit">
    <text evidence="2">Homodimer.</text>
</comment>
<feature type="binding site" evidence="2">
    <location>
        <begin position="67"/>
        <end position="69"/>
    </location>
    <ligand>
        <name>substrate</name>
    </ligand>
</feature>
<dbReference type="Pfam" id="PF01255">
    <property type="entry name" value="Prenyltransf"/>
    <property type="match status" value="1"/>
</dbReference>
<dbReference type="PANTHER" id="PTHR10291:SF0">
    <property type="entry name" value="DEHYDRODOLICHYL DIPHOSPHATE SYNTHASE 2"/>
    <property type="match status" value="1"/>
</dbReference>
<dbReference type="NCBIfam" id="TIGR00055">
    <property type="entry name" value="uppS"/>
    <property type="match status" value="1"/>
</dbReference>
<keyword evidence="2" id="KW-0460">Magnesium</keyword>
<organism evidence="3 4">
    <name type="scientific">Ohtaekwangia koreensis</name>
    <dbReference type="NCBI Taxonomy" id="688867"/>
    <lineage>
        <taxon>Bacteria</taxon>
        <taxon>Pseudomonadati</taxon>
        <taxon>Bacteroidota</taxon>
        <taxon>Cytophagia</taxon>
        <taxon>Cytophagales</taxon>
        <taxon>Fulvivirgaceae</taxon>
        <taxon>Ohtaekwangia</taxon>
    </lineage>
</organism>
<comment type="similarity">
    <text evidence="2">Belongs to the UPP synthase family.</text>
</comment>
<evidence type="ECO:0000313" key="3">
    <source>
        <dbReference type="EMBL" id="SKC75406.1"/>
    </source>
</evidence>
<dbReference type="GO" id="GO:0016094">
    <property type="term" value="P:polyprenol biosynthetic process"/>
    <property type="evidence" value="ECO:0007669"/>
    <property type="project" value="TreeGrafter"/>
</dbReference>
<dbReference type="FunFam" id="3.40.1180.10:FF:000001">
    <property type="entry name" value="(2E,6E)-farnesyl-diphosphate-specific ditrans,polycis-undecaprenyl-diphosphate synthase"/>
    <property type="match status" value="1"/>
</dbReference>
<feature type="binding site" evidence="2">
    <location>
        <position position="22"/>
    </location>
    <ligand>
        <name>Mg(2+)</name>
        <dbReference type="ChEBI" id="CHEBI:18420"/>
    </ligand>
</feature>
<proteinExistence type="inferred from homology"/>
<keyword evidence="4" id="KW-1185">Reference proteome</keyword>
<evidence type="ECO:0000256" key="2">
    <source>
        <dbReference type="HAMAP-Rule" id="MF_01139"/>
    </source>
</evidence>
<feature type="binding site" evidence="2">
    <location>
        <position position="73"/>
    </location>
    <ligand>
        <name>substrate</name>
    </ligand>
</feature>
<dbReference type="GO" id="GO:0045547">
    <property type="term" value="F:ditrans,polycis-polyprenyl diphosphate synthase [(2E,6E)-farnesyl diphosphate specific] activity"/>
    <property type="evidence" value="ECO:0007669"/>
    <property type="project" value="TreeGrafter"/>
</dbReference>
<dbReference type="InterPro" id="IPR036424">
    <property type="entry name" value="UPP_synth-like_sf"/>
</dbReference>
<keyword evidence="2" id="KW-0479">Metal-binding</keyword>
<dbReference type="STRING" id="688867.SAMN05660236_3243"/>
<feature type="binding site" evidence="2">
    <location>
        <position position="39"/>
    </location>
    <ligand>
        <name>substrate</name>
    </ligand>
</feature>
<dbReference type="AlphaFoldDB" id="A0A1T5LHA5"/>
<reference evidence="3 4" key="1">
    <citation type="submission" date="2017-02" db="EMBL/GenBank/DDBJ databases">
        <authorList>
            <person name="Peterson S.W."/>
        </authorList>
    </citation>
    <scope>NUCLEOTIDE SEQUENCE [LARGE SCALE GENOMIC DNA]</scope>
    <source>
        <strain evidence="3 4">DSM 25262</strain>
    </source>
</reference>